<reference evidence="1" key="1">
    <citation type="submission" date="2021-12" db="EMBL/GenBank/DDBJ databases">
        <authorList>
            <person name="Criscuolo A."/>
        </authorList>
    </citation>
    <scope>NUCLEOTIDE SEQUENCE</scope>
    <source>
        <strain evidence="1">CIP111894</strain>
    </source>
</reference>
<comment type="caution">
    <text evidence="1">The sequence shown here is derived from an EMBL/GenBank/DDBJ whole genome shotgun (WGS) entry which is preliminary data.</text>
</comment>
<name>A0ABN8FP54_9BACL</name>
<dbReference type="Proteomes" id="UP000838749">
    <property type="component" value="Unassembled WGS sequence"/>
</dbReference>
<gene>
    <name evidence="1" type="ORF">PAECIP111894_05573</name>
</gene>
<sequence>MTYKEIYDLHIQLLHVYENNEKYQGPYQKQFNYFKRQFFIAEDIVMML</sequence>
<accession>A0ABN8FP54</accession>
<keyword evidence="2" id="KW-1185">Reference proteome</keyword>
<protein>
    <submittedName>
        <fullName evidence="1">Uncharacterized protein</fullName>
    </submittedName>
</protein>
<evidence type="ECO:0000313" key="1">
    <source>
        <dbReference type="EMBL" id="CAH1059367.1"/>
    </source>
</evidence>
<evidence type="ECO:0000313" key="2">
    <source>
        <dbReference type="Proteomes" id="UP000838749"/>
    </source>
</evidence>
<proteinExistence type="predicted"/>
<organism evidence="1 2">
    <name type="scientific">Paenibacillus pseudetheri</name>
    <dbReference type="NCBI Taxonomy" id="2897682"/>
    <lineage>
        <taxon>Bacteria</taxon>
        <taxon>Bacillati</taxon>
        <taxon>Bacillota</taxon>
        <taxon>Bacilli</taxon>
        <taxon>Bacillales</taxon>
        <taxon>Paenibacillaceae</taxon>
        <taxon>Paenibacillus</taxon>
    </lineage>
</organism>
<dbReference type="EMBL" id="CAKMAB010000053">
    <property type="protein sequence ID" value="CAH1059367.1"/>
    <property type="molecule type" value="Genomic_DNA"/>
</dbReference>